<dbReference type="Pfam" id="PF12802">
    <property type="entry name" value="MarR_2"/>
    <property type="match status" value="1"/>
</dbReference>
<feature type="domain" description="HTH marR-type" evidence="1">
    <location>
        <begin position="10"/>
        <end position="147"/>
    </location>
</feature>
<evidence type="ECO:0000313" key="3">
    <source>
        <dbReference type="Proteomes" id="UP000627838"/>
    </source>
</evidence>
<evidence type="ECO:0000313" key="2">
    <source>
        <dbReference type="EMBL" id="MBE1530432.1"/>
    </source>
</evidence>
<name>A0ABR9JIQ5_9ACTN</name>
<dbReference type="InterPro" id="IPR039422">
    <property type="entry name" value="MarR/SlyA-like"/>
</dbReference>
<organism evidence="2 3">
    <name type="scientific">Actinomadura algeriensis</name>
    <dbReference type="NCBI Taxonomy" id="1679523"/>
    <lineage>
        <taxon>Bacteria</taxon>
        <taxon>Bacillati</taxon>
        <taxon>Actinomycetota</taxon>
        <taxon>Actinomycetes</taxon>
        <taxon>Streptosporangiales</taxon>
        <taxon>Thermomonosporaceae</taxon>
        <taxon>Actinomadura</taxon>
    </lineage>
</organism>
<evidence type="ECO:0000259" key="1">
    <source>
        <dbReference type="PROSITE" id="PS50995"/>
    </source>
</evidence>
<dbReference type="InterPro" id="IPR036390">
    <property type="entry name" value="WH_DNA-bd_sf"/>
</dbReference>
<dbReference type="EMBL" id="JADBDZ010000001">
    <property type="protein sequence ID" value="MBE1530432.1"/>
    <property type="molecule type" value="Genomic_DNA"/>
</dbReference>
<sequence length="156" mass="16687">MSTQSGGPAVDEAVRTLLLLMPRLVGRAKRLPVPSALRGLDLAPRHLALLAHLEYDGPASVNELAARLEVAPTTVSLMVGELSQPGVLERTADPADRRRRIVAIAPAYTAAIKEWLSGSASAWESVMRGLAPADRATVITALRDYEDALERTARAT</sequence>
<accession>A0ABR9JIQ5</accession>
<protein>
    <submittedName>
        <fullName evidence="2">DNA-binding MarR family transcriptional regulator</fullName>
    </submittedName>
</protein>
<dbReference type="Proteomes" id="UP000627838">
    <property type="component" value="Unassembled WGS sequence"/>
</dbReference>
<proteinExistence type="predicted"/>
<dbReference type="PANTHER" id="PTHR33164:SF57">
    <property type="entry name" value="MARR-FAMILY TRANSCRIPTIONAL REGULATOR"/>
    <property type="match status" value="1"/>
</dbReference>
<dbReference type="SUPFAM" id="SSF46785">
    <property type="entry name" value="Winged helix' DNA-binding domain"/>
    <property type="match status" value="1"/>
</dbReference>
<dbReference type="RefSeq" id="WP_192757437.1">
    <property type="nucleotide sequence ID" value="NZ_JADBDZ010000001.1"/>
</dbReference>
<dbReference type="PROSITE" id="PS50995">
    <property type="entry name" value="HTH_MARR_2"/>
    <property type="match status" value="1"/>
</dbReference>
<dbReference type="InterPro" id="IPR000835">
    <property type="entry name" value="HTH_MarR-typ"/>
</dbReference>
<keyword evidence="3" id="KW-1185">Reference proteome</keyword>
<dbReference type="InterPro" id="IPR036388">
    <property type="entry name" value="WH-like_DNA-bd_sf"/>
</dbReference>
<dbReference type="PANTHER" id="PTHR33164">
    <property type="entry name" value="TRANSCRIPTIONAL REGULATOR, MARR FAMILY"/>
    <property type="match status" value="1"/>
</dbReference>
<reference evidence="2 3" key="1">
    <citation type="submission" date="2020-10" db="EMBL/GenBank/DDBJ databases">
        <title>Sequencing the genomes of 1000 actinobacteria strains.</title>
        <authorList>
            <person name="Klenk H.-P."/>
        </authorList>
    </citation>
    <scope>NUCLEOTIDE SEQUENCE [LARGE SCALE GENOMIC DNA]</scope>
    <source>
        <strain evidence="2 3">DSM 46744</strain>
    </source>
</reference>
<dbReference type="GO" id="GO:0003677">
    <property type="term" value="F:DNA binding"/>
    <property type="evidence" value="ECO:0007669"/>
    <property type="project" value="UniProtKB-KW"/>
</dbReference>
<gene>
    <name evidence="2" type="ORF">H4W34_000265</name>
</gene>
<dbReference type="SMART" id="SM00347">
    <property type="entry name" value="HTH_MARR"/>
    <property type="match status" value="1"/>
</dbReference>
<dbReference type="Gene3D" id="1.10.10.10">
    <property type="entry name" value="Winged helix-like DNA-binding domain superfamily/Winged helix DNA-binding domain"/>
    <property type="match status" value="1"/>
</dbReference>
<keyword evidence="2" id="KW-0238">DNA-binding</keyword>
<comment type="caution">
    <text evidence="2">The sequence shown here is derived from an EMBL/GenBank/DDBJ whole genome shotgun (WGS) entry which is preliminary data.</text>
</comment>